<protein>
    <submittedName>
        <fullName evidence="1">Uncharacterized protein</fullName>
    </submittedName>
</protein>
<evidence type="ECO:0000313" key="2">
    <source>
        <dbReference type="Proteomes" id="UP000324996"/>
    </source>
</evidence>
<keyword evidence="2" id="KW-1185">Reference proteome</keyword>
<proteinExistence type="predicted"/>
<organism evidence="1 2">
    <name type="scientific">Iodidimonas nitroreducens</name>
    <dbReference type="NCBI Taxonomy" id="1236968"/>
    <lineage>
        <taxon>Bacteria</taxon>
        <taxon>Pseudomonadati</taxon>
        <taxon>Pseudomonadota</taxon>
        <taxon>Alphaproteobacteria</taxon>
        <taxon>Iodidimonadales</taxon>
        <taxon>Iodidimonadaceae</taxon>
        <taxon>Iodidimonas</taxon>
    </lineage>
</organism>
<evidence type="ECO:0000313" key="1">
    <source>
        <dbReference type="EMBL" id="GER05134.1"/>
    </source>
</evidence>
<reference evidence="1 2" key="1">
    <citation type="submission" date="2019-09" db="EMBL/GenBank/DDBJ databases">
        <title>NBRP : Genome information of microbial organism related human and environment.</title>
        <authorList>
            <person name="Hattori M."/>
            <person name="Oshima K."/>
            <person name="Inaba H."/>
            <person name="Suda W."/>
            <person name="Sakamoto M."/>
            <person name="Iino T."/>
            <person name="Kitahara M."/>
            <person name="Oshida Y."/>
            <person name="Iida T."/>
            <person name="Kudo T."/>
            <person name="Itoh T."/>
            <person name="Ohkuma M."/>
        </authorList>
    </citation>
    <scope>NUCLEOTIDE SEQUENCE [LARGE SCALE GENOMIC DNA]</scope>
    <source>
        <strain evidence="1 2">Q-1</strain>
    </source>
</reference>
<name>A0A5A7NBP9_9PROT</name>
<gene>
    <name evidence="1" type="ORF">JCM17846_28160</name>
</gene>
<comment type="caution">
    <text evidence="1">The sequence shown here is derived from an EMBL/GenBank/DDBJ whole genome shotgun (WGS) entry which is preliminary data.</text>
</comment>
<dbReference type="AlphaFoldDB" id="A0A5A7NBP9"/>
<dbReference type="Proteomes" id="UP000324996">
    <property type="component" value="Unassembled WGS sequence"/>
</dbReference>
<dbReference type="EMBL" id="BKCN01000018">
    <property type="protein sequence ID" value="GER05134.1"/>
    <property type="molecule type" value="Genomic_DNA"/>
</dbReference>
<sequence length="50" mass="5742">MISFFDGKNEDREKYQWDAWAKRDDKDNTAGVCCDCEKGHTHISLGSFAD</sequence>
<accession>A0A5A7NBP9</accession>